<proteinExistence type="predicted"/>
<dbReference type="Proteomes" id="UP000505377">
    <property type="component" value="Chromosome"/>
</dbReference>
<sequence length="119" mass="13241">MSAAREYKDIVEGLSGAAQDLREQDAERATALGYRRVAQHDAMSEAAARAGLTRLVVAVRWEAALEMLWEESWLTLRPPPAPAPGVDPARVDELDAEATRSFEALQEAARRRRFGLRPR</sequence>
<keyword evidence="2" id="KW-1185">Reference proteome</keyword>
<dbReference type="RefSeq" id="WP_172158493.1">
    <property type="nucleotide sequence ID" value="NZ_CP053564.1"/>
</dbReference>
<evidence type="ECO:0000313" key="2">
    <source>
        <dbReference type="Proteomes" id="UP000505377"/>
    </source>
</evidence>
<evidence type="ECO:0000313" key="1">
    <source>
        <dbReference type="EMBL" id="QJY46779.1"/>
    </source>
</evidence>
<dbReference type="KEGG" id="pbro:HOP40_13920"/>
<reference evidence="1 2" key="1">
    <citation type="submission" date="2020-05" db="EMBL/GenBank/DDBJ databases">
        <authorList>
            <person name="Mo P."/>
        </authorList>
    </citation>
    <scope>NUCLEOTIDE SEQUENCE [LARGE SCALE GENOMIC DNA]</scope>
    <source>
        <strain evidence="1 2">Gen01</strain>
    </source>
</reference>
<dbReference type="AlphaFoldDB" id="A0A6M6JK33"/>
<gene>
    <name evidence="1" type="ORF">HOP40_13920</name>
</gene>
<protein>
    <submittedName>
        <fullName evidence="1">Uncharacterized protein</fullName>
    </submittedName>
</protein>
<dbReference type="EMBL" id="CP053564">
    <property type="protein sequence ID" value="QJY46779.1"/>
    <property type="molecule type" value="Genomic_DNA"/>
</dbReference>
<organism evidence="1 2">
    <name type="scientific">Pseudonocardia broussonetiae</name>
    <dbReference type="NCBI Taxonomy" id="2736640"/>
    <lineage>
        <taxon>Bacteria</taxon>
        <taxon>Bacillati</taxon>
        <taxon>Actinomycetota</taxon>
        <taxon>Actinomycetes</taxon>
        <taxon>Pseudonocardiales</taxon>
        <taxon>Pseudonocardiaceae</taxon>
        <taxon>Pseudonocardia</taxon>
    </lineage>
</organism>
<name>A0A6M6JK33_9PSEU</name>
<accession>A0A6M6JK33</accession>